<dbReference type="CDD" id="cd19124">
    <property type="entry name" value="AKR_AKR4A_4B"/>
    <property type="match status" value="1"/>
</dbReference>
<dbReference type="FunFam" id="3.20.20.100:FF:000014">
    <property type="entry name" value="NAD(P)-linked oxidoreductase superfamily protein"/>
    <property type="match status" value="1"/>
</dbReference>
<organism evidence="6 7">
    <name type="scientific">Tagetes erecta</name>
    <name type="common">African marigold</name>
    <dbReference type="NCBI Taxonomy" id="13708"/>
    <lineage>
        <taxon>Eukaryota</taxon>
        <taxon>Viridiplantae</taxon>
        <taxon>Streptophyta</taxon>
        <taxon>Embryophyta</taxon>
        <taxon>Tracheophyta</taxon>
        <taxon>Spermatophyta</taxon>
        <taxon>Magnoliopsida</taxon>
        <taxon>eudicotyledons</taxon>
        <taxon>Gunneridae</taxon>
        <taxon>Pentapetalae</taxon>
        <taxon>asterids</taxon>
        <taxon>campanulids</taxon>
        <taxon>Asterales</taxon>
        <taxon>Asteraceae</taxon>
        <taxon>Asteroideae</taxon>
        <taxon>Heliantheae alliance</taxon>
        <taxon>Tageteae</taxon>
        <taxon>Tagetes</taxon>
    </lineage>
</organism>
<evidence type="ECO:0000256" key="2">
    <source>
        <dbReference type="PIRSR" id="PIRSR000097-1"/>
    </source>
</evidence>
<dbReference type="PRINTS" id="PR00069">
    <property type="entry name" value="ALDKETRDTASE"/>
</dbReference>
<feature type="domain" description="NADP-dependent oxidoreductase" evidence="5">
    <location>
        <begin position="21"/>
        <end position="293"/>
    </location>
</feature>
<evidence type="ECO:0000256" key="3">
    <source>
        <dbReference type="PIRSR" id="PIRSR000097-2"/>
    </source>
</evidence>
<dbReference type="InterPro" id="IPR020471">
    <property type="entry name" value="AKR"/>
</dbReference>
<dbReference type="GO" id="GO:0044550">
    <property type="term" value="P:secondary metabolite biosynthetic process"/>
    <property type="evidence" value="ECO:0007669"/>
    <property type="project" value="UniProtKB-ARBA"/>
</dbReference>
<dbReference type="PROSITE" id="PS00062">
    <property type="entry name" value="ALDOKETO_REDUCTASE_2"/>
    <property type="match status" value="1"/>
</dbReference>
<evidence type="ECO:0000256" key="1">
    <source>
        <dbReference type="ARBA" id="ARBA00023002"/>
    </source>
</evidence>
<dbReference type="PROSITE" id="PS00798">
    <property type="entry name" value="ALDOKETO_REDUCTASE_1"/>
    <property type="match status" value="1"/>
</dbReference>
<gene>
    <name evidence="6" type="ORF">QVD17_28965</name>
</gene>
<keyword evidence="7" id="KW-1185">Reference proteome</keyword>
<dbReference type="PIRSF" id="PIRSF000097">
    <property type="entry name" value="AKR"/>
    <property type="match status" value="1"/>
</dbReference>
<dbReference type="PROSITE" id="PS00063">
    <property type="entry name" value="ALDOKETO_REDUCTASE_3"/>
    <property type="match status" value="1"/>
</dbReference>
<evidence type="ECO:0000259" key="5">
    <source>
        <dbReference type="Pfam" id="PF00248"/>
    </source>
</evidence>
<feature type="binding site" evidence="3">
    <location>
        <position position="120"/>
    </location>
    <ligand>
        <name>substrate</name>
    </ligand>
</feature>
<dbReference type="InterPro" id="IPR044497">
    <property type="entry name" value="AKR4A/B"/>
</dbReference>
<dbReference type="InterPro" id="IPR036812">
    <property type="entry name" value="NAD(P)_OxRdtase_dom_sf"/>
</dbReference>
<keyword evidence="1" id="KW-0560">Oxidoreductase</keyword>
<dbReference type="PANTHER" id="PTHR11732">
    <property type="entry name" value="ALDO/KETO REDUCTASE"/>
    <property type="match status" value="1"/>
</dbReference>
<reference evidence="6" key="1">
    <citation type="journal article" date="2023" name="bioRxiv">
        <title>Improved chromosome-level genome assembly for marigold (Tagetes erecta).</title>
        <authorList>
            <person name="Jiang F."/>
            <person name="Yuan L."/>
            <person name="Wang S."/>
            <person name="Wang H."/>
            <person name="Xu D."/>
            <person name="Wang A."/>
            <person name="Fan W."/>
        </authorList>
    </citation>
    <scope>NUCLEOTIDE SEQUENCE</scope>
    <source>
        <strain evidence="6">WSJ</strain>
        <tissue evidence="6">Leaf</tissue>
    </source>
</reference>
<dbReference type="AlphaFoldDB" id="A0AAD8KHH7"/>
<dbReference type="InterPro" id="IPR023210">
    <property type="entry name" value="NADP_OxRdtase_dom"/>
</dbReference>
<comment type="caution">
    <text evidence="6">The sequence shown here is derived from an EMBL/GenBank/DDBJ whole genome shotgun (WGS) entry which is preliminary data.</text>
</comment>
<dbReference type="EMBL" id="JAUHHV010000007">
    <property type="protein sequence ID" value="KAK1419695.1"/>
    <property type="molecule type" value="Genomic_DNA"/>
</dbReference>
<feature type="site" description="Lowers pKa of active site Tyr" evidence="4">
    <location>
        <position position="87"/>
    </location>
</feature>
<dbReference type="SUPFAM" id="SSF51430">
    <property type="entry name" value="NAD(P)-linked oxidoreductase"/>
    <property type="match status" value="1"/>
</dbReference>
<sequence>MASIPETTISSSDGRRRIPLIGLGTAITGTEGADDVRVAVIEAIKVGYRHFDTAALYGTEKPLGEAIKEALRLGLIKSRAELFITTKLWCDSTEGHLVLPAIKRSLRELELEYVDLYQIHWPLRLKQVDVKSPVTKECIAAIDIKDVWEAMEKCQRLGLTKSIGVSNFSPRLIEQILSFAQIPPAVNQVEMNPLWQQKKLNEYCKKNDILLTGYSPLGAFGTTWGHNRVMECDVLQDIAKSRGKTIAQVTLRWMYEQGVSFIVKSFNTERMKQNLDIFDWSLTKEELRKISQIPQRKHYYLTGSLLNEPNDVLAEIDTDLSFQ</sequence>
<evidence type="ECO:0000256" key="4">
    <source>
        <dbReference type="PIRSR" id="PIRSR000097-3"/>
    </source>
</evidence>
<dbReference type="GO" id="GO:0016616">
    <property type="term" value="F:oxidoreductase activity, acting on the CH-OH group of donors, NAD or NADP as acceptor"/>
    <property type="evidence" value="ECO:0007669"/>
    <property type="project" value="InterPro"/>
</dbReference>
<accession>A0AAD8KHH7</accession>
<dbReference type="Gene3D" id="3.20.20.100">
    <property type="entry name" value="NADP-dependent oxidoreductase domain"/>
    <property type="match status" value="1"/>
</dbReference>
<dbReference type="Proteomes" id="UP001229421">
    <property type="component" value="Unassembled WGS sequence"/>
</dbReference>
<name>A0AAD8KHH7_TARER</name>
<evidence type="ECO:0000313" key="7">
    <source>
        <dbReference type="Proteomes" id="UP001229421"/>
    </source>
</evidence>
<dbReference type="Pfam" id="PF00248">
    <property type="entry name" value="Aldo_ket_red"/>
    <property type="match status" value="1"/>
</dbReference>
<evidence type="ECO:0000313" key="6">
    <source>
        <dbReference type="EMBL" id="KAK1419695.1"/>
    </source>
</evidence>
<dbReference type="InterPro" id="IPR018170">
    <property type="entry name" value="Aldo/ket_reductase_CS"/>
</dbReference>
<proteinExistence type="predicted"/>
<feature type="active site" description="Proton donor" evidence="2">
    <location>
        <position position="57"/>
    </location>
</feature>
<protein>
    <recommendedName>
        <fullName evidence="5">NADP-dependent oxidoreductase domain-containing protein</fullName>
    </recommendedName>
</protein>